<dbReference type="EMBL" id="JROC01000037">
    <property type="protein sequence ID" value="KGL66302.1"/>
    <property type="molecule type" value="Genomic_DNA"/>
</dbReference>
<feature type="active site" evidence="6">
    <location>
        <position position="386"/>
    </location>
</feature>
<dbReference type="Pfam" id="PF03051">
    <property type="entry name" value="Peptidase_C1_2"/>
    <property type="match status" value="1"/>
</dbReference>
<dbReference type="GO" id="GO:0043418">
    <property type="term" value="P:homocysteine catabolic process"/>
    <property type="evidence" value="ECO:0007669"/>
    <property type="project" value="TreeGrafter"/>
</dbReference>
<name>A0A099YA59_LIMMU</name>
<keyword evidence="2 5" id="KW-0645">Protease</keyword>
<dbReference type="Gene3D" id="3.90.70.10">
    <property type="entry name" value="Cysteine proteinases"/>
    <property type="match status" value="1"/>
</dbReference>
<keyword evidence="3 5" id="KW-0378">Hydrolase</keyword>
<dbReference type="InterPro" id="IPR025660">
    <property type="entry name" value="Pept_his_AS"/>
</dbReference>
<dbReference type="PROSITE" id="PS00139">
    <property type="entry name" value="THIOL_PROTEASE_CYS"/>
    <property type="match status" value="1"/>
</dbReference>
<dbReference type="InterPro" id="IPR000169">
    <property type="entry name" value="Pept_cys_AS"/>
</dbReference>
<dbReference type="SUPFAM" id="SSF54001">
    <property type="entry name" value="Cysteine proteinases"/>
    <property type="match status" value="1"/>
</dbReference>
<feature type="active site" evidence="6">
    <location>
        <position position="72"/>
    </location>
</feature>
<proteinExistence type="inferred from homology"/>
<organism evidence="7 8">
    <name type="scientific">Limosilactobacillus mucosae</name>
    <name type="common">Lactobacillus mucosae</name>
    <dbReference type="NCBI Taxonomy" id="97478"/>
    <lineage>
        <taxon>Bacteria</taxon>
        <taxon>Bacillati</taxon>
        <taxon>Bacillota</taxon>
        <taxon>Bacilli</taxon>
        <taxon>Lactobacillales</taxon>
        <taxon>Lactobacillaceae</taxon>
        <taxon>Limosilactobacillus</taxon>
    </lineage>
</organism>
<dbReference type="GO" id="GO:0005737">
    <property type="term" value="C:cytoplasm"/>
    <property type="evidence" value="ECO:0007669"/>
    <property type="project" value="UniProtKB-SubCell"/>
</dbReference>
<comment type="subcellular location">
    <subcellularLocation>
        <location evidence="1">Cytoplasm</location>
    </subcellularLocation>
</comment>
<gene>
    <name evidence="7" type="ORF">LX03_09940</name>
</gene>
<dbReference type="CDD" id="cd00585">
    <property type="entry name" value="Peptidase_C1B"/>
    <property type="match status" value="1"/>
</dbReference>
<feature type="active site" evidence="6">
    <location>
        <position position="365"/>
    </location>
</feature>
<evidence type="ECO:0000256" key="5">
    <source>
        <dbReference type="PIRNR" id="PIRNR005700"/>
    </source>
</evidence>
<reference evidence="7 8" key="1">
    <citation type="submission" date="2014-09" db="EMBL/GenBank/DDBJ databases">
        <title>Lactobacillus mucosae CRL573 Genome Sequencing.</title>
        <authorList>
            <person name="Bleckwedel J."/>
            <person name="Teran L.C."/>
            <person name="Bonacina J."/>
            <person name="Saavedra L."/>
            <person name="Mozzi F.B."/>
            <person name="Raya R.R."/>
        </authorList>
    </citation>
    <scope>NUCLEOTIDE SEQUENCE [LARGE SCALE GENOMIC DNA]</scope>
    <source>
        <strain evidence="7 8">CRL573</strain>
    </source>
</reference>
<dbReference type="PANTHER" id="PTHR10363:SF2">
    <property type="entry name" value="BLEOMYCIN HYDROLASE"/>
    <property type="match status" value="1"/>
</dbReference>
<accession>A0A099YA59</accession>
<dbReference type="InterPro" id="IPR004134">
    <property type="entry name" value="Peptidase_C1B"/>
</dbReference>
<protein>
    <recommendedName>
        <fullName evidence="5">Aminopeptidase</fullName>
    </recommendedName>
</protein>
<keyword evidence="5 7" id="KW-0031">Aminopeptidase</keyword>
<evidence type="ECO:0000256" key="3">
    <source>
        <dbReference type="ARBA" id="ARBA00022801"/>
    </source>
</evidence>
<dbReference type="InterPro" id="IPR038765">
    <property type="entry name" value="Papain-like_cys_pep_sf"/>
</dbReference>
<evidence type="ECO:0000256" key="1">
    <source>
        <dbReference type="ARBA" id="ARBA00004496"/>
    </source>
</evidence>
<comment type="similarity">
    <text evidence="5">Belongs to the peptidase C1 family.</text>
</comment>
<evidence type="ECO:0000256" key="6">
    <source>
        <dbReference type="PIRSR" id="PIRSR005700-1"/>
    </source>
</evidence>
<dbReference type="GO" id="GO:0006508">
    <property type="term" value="P:proteolysis"/>
    <property type="evidence" value="ECO:0007669"/>
    <property type="project" value="UniProtKB-KW"/>
</dbReference>
<dbReference type="Proteomes" id="UP000030001">
    <property type="component" value="Unassembled WGS sequence"/>
</dbReference>
<keyword evidence="4 5" id="KW-0788">Thiol protease</keyword>
<evidence type="ECO:0000313" key="7">
    <source>
        <dbReference type="EMBL" id="KGL66302.1"/>
    </source>
</evidence>
<comment type="caution">
    <text evidence="7">The sequence shown here is derived from an EMBL/GenBank/DDBJ whole genome shotgun (WGS) entry which is preliminary data.</text>
</comment>
<evidence type="ECO:0000313" key="8">
    <source>
        <dbReference type="Proteomes" id="UP000030001"/>
    </source>
</evidence>
<dbReference type="GO" id="GO:0009636">
    <property type="term" value="P:response to toxic substance"/>
    <property type="evidence" value="ECO:0007669"/>
    <property type="project" value="TreeGrafter"/>
</dbReference>
<evidence type="ECO:0000256" key="2">
    <source>
        <dbReference type="ARBA" id="ARBA00022670"/>
    </source>
</evidence>
<dbReference type="PANTHER" id="PTHR10363">
    <property type="entry name" value="BLEOMYCIN HYDROLASE"/>
    <property type="match status" value="1"/>
</dbReference>
<sequence>MSEFEKLTSQQLQGYEADFKQRPDAAVIARVVMKNGIKAASEDQNVSQRNHRVFSYEVKTGKVSNQRHSGRCWSFATLNTLRHLFASQYNFKDFELSQNYLFFWDRVERANMFLQNIIATAALPFHDRLVDFYVAFAENDGGQWANAASIIEKYGVVPEYVMPDTYNTKNTDDIAGVMKDLMHKDALVLRKMINEQHADRAAVQQVKEKMVSEVYRLAVYAFGMPPKQFDLEYQDDDHQLHRQANLSPLEFFHQYWQLNLRDYVVLTNAPDHKLNQVYSMPQQENVVGGIPLQFVNVPFEELQNSAVKQLKAGETVWVGNDVLQQMDRKRGIMDAELYKTEALLGIDYVMNKKERLETRQACVSHAMTLTGFNEADGQIDRWKIENSWGEENGEKGYFVMTQKWFEDYTYEAVINKRYLSSELLQLTKQRPVQLTAWDSLQ</sequence>
<dbReference type="PIRSF" id="PIRSF005700">
    <property type="entry name" value="PepC"/>
    <property type="match status" value="1"/>
</dbReference>
<dbReference type="PROSITE" id="PS00639">
    <property type="entry name" value="THIOL_PROTEASE_HIS"/>
    <property type="match status" value="1"/>
</dbReference>
<dbReference type="AlphaFoldDB" id="A0A099YA59"/>
<evidence type="ECO:0000256" key="4">
    <source>
        <dbReference type="ARBA" id="ARBA00022807"/>
    </source>
</evidence>
<dbReference type="GO" id="GO:0070005">
    <property type="term" value="F:cysteine-type aminopeptidase activity"/>
    <property type="evidence" value="ECO:0007669"/>
    <property type="project" value="InterPro"/>
</dbReference>